<dbReference type="NCBIfam" id="TIGR01554">
    <property type="entry name" value="major_cap_HK97"/>
    <property type="match status" value="1"/>
</dbReference>
<evidence type="ECO:0000313" key="7">
    <source>
        <dbReference type="EMBL" id="TWB22143.1"/>
    </source>
</evidence>
<feature type="domain" description="Phage capsid-like C-terminal" evidence="6">
    <location>
        <begin position="543"/>
        <end position="814"/>
    </location>
</feature>
<dbReference type="Gene3D" id="3.30.2320.10">
    <property type="entry name" value="hypothetical protein PF0899 domain"/>
    <property type="match status" value="1"/>
</dbReference>
<dbReference type="InterPro" id="IPR054613">
    <property type="entry name" value="Peptidase_S78_dom"/>
</dbReference>
<dbReference type="SUPFAM" id="SSF50789">
    <property type="entry name" value="Herpes virus serine proteinase, assemblin"/>
    <property type="match status" value="1"/>
</dbReference>
<evidence type="ECO:0000259" key="6">
    <source>
        <dbReference type="Pfam" id="PF05065"/>
    </source>
</evidence>
<evidence type="ECO:0000313" key="8">
    <source>
        <dbReference type="Proteomes" id="UP000319859"/>
    </source>
</evidence>
<dbReference type="AlphaFoldDB" id="A0A560FKK8"/>
<organism evidence="7 8">
    <name type="scientific">Nitrospirillum amazonense</name>
    <dbReference type="NCBI Taxonomy" id="28077"/>
    <lineage>
        <taxon>Bacteria</taxon>
        <taxon>Pseudomonadati</taxon>
        <taxon>Pseudomonadota</taxon>
        <taxon>Alphaproteobacteria</taxon>
        <taxon>Rhodospirillales</taxon>
        <taxon>Azospirillaceae</taxon>
        <taxon>Nitrospirillum</taxon>
    </lineage>
</organism>
<dbReference type="RefSeq" id="WP_145749762.1">
    <property type="nucleotide sequence ID" value="NZ_VITN01000004.1"/>
</dbReference>
<accession>A0A560FKK8</accession>
<dbReference type="Gene3D" id="3.30.2400.10">
    <property type="entry name" value="Major capsid protein gp5"/>
    <property type="match status" value="1"/>
</dbReference>
<keyword evidence="3 7" id="KW-0645">Protease</keyword>
<evidence type="ECO:0000256" key="1">
    <source>
        <dbReference type="ARBA" id="ARBA00004328"/>
    </source>
</evidence>
<dbReference type="SUPFAM" id="SSF56563">
    <property type="entry name" value="Major capsid protein gp5"/>
    <property type="match status" value="1"/>
</dbReference>
<dbReference type="Pfam" id="PF04586">
    <property type="entry name" value="Peptidase_S78"/>
    <property type="match status" value="1"/>
</dbReference>
<protein>
    <submittedName>
        <fullName evidence="7">HK97 family phage prohead protease/HK97 family phage major capsid protein,TIGR01554</fullName>
    </submittedName>
</protein>
<dbReference type="InterPro" id="IPR024455">
    <property type="entry name" value="Phage_capsid"/>
</dbReference>
<keyword evidence="4" id="KW-0378">Hydrolase</keyword>
<dbReference type="NCBIfam" id="TIGR01543">
    <property type="entry name" value="proheadase_HK97"/>
    <property type="match status" value="1"/>
</dbReference>
<comment type="subcellular location">
    <subcellularLocation>
        <location evidence="1">Virion</location>
    </subcellularLocation>
</comment>
<reference evidence="7 8" key="1">
    <citation type="submission" date="2019-06" db="EMBL/GenBank/DDBJ databases">
        <title>Genomic Encyclopedia of Type Strains, Phase IV (KMG-V): Genome sequencing to study the core and pangenomes of soil and plant-associated prokaryotes.</title>
        <authorList>
            <person name="Whitman W."/>
        </authorList>
    </citation>
    <scope>NUCLEOTIDE SEQUENCE [LARGE SCALE GENOMIC DNA]</scope>
    <source>
        <strain evidence="7 8">BR 11880</strain>
    </source>
</reference>
<gene>
    <name evidence="7" type="ORF">FBZ89_104393</name>
</gene>
<keyword evidence="2" id="KW-1188">Viral release from host cell</keyword>
<evidence type="ECO:0000256" key="2">
    <source>
        <dbReference type="ARBA" id="ARBA00022612"/>
    </source>
</evidence>
<evidence type="ECO:0000259" key="5">
    <source>
        <dbReference type="Pfam" id="PF04586"/>
    </source>
</evidence>
<evidence type="ECO:0000256" key="4">
    <source>
        <dbReference type="ARBA" id="ARBA00022801"/>
    </source>
</evidence>
<proteinExistence type="predicted"/>
<comment type="caution">
    <text evidence="7">The sequence shown here is derived from an EMBL/GenBank/DDBJ whole genome shotgun (WGS) entry which is preliminary data.</text>
</comment>
<name>A0A560FKK8_9PROT</name>
<dbReference type="EMBL" id="VITN01000004">
    <property type="protein sequence ID" value="TWB22143.1"/>
    <property type="molecule type" value="Genomic_DNA"/>
</dbReference>
<dbReference type="GO" id="GO:0008233">
    <property type="term" value="F:peptidase activity"/>
    <property type="evidence" value="ECO:0007669"/>
    <property type="project" value="UniProtKB-KW"/>
</dbReference>
<dbReference type="InterPro" id="IPR054612">
    <property type="entry name" value="Phage_capsid-like_C"/>
</dbReference>
<dbReference type="Proteomes" id="UP000319859">
    <property type="component" value="Unassembled WGS sequence"/>
</dbReference>
<dbReference type="InterPro" id="IPR006433">
    <property type="entry name" value="Prohead_protease"/>
</dbReference>
<evidence type="ECO:0000256" key="3">
    <source>
        <dbReference type="ARBA" id="ARBA00022670"/>
    </source>
</evidence>
<dbReference type="Pfam" id="PF05065">
    <property type="entry name" value="Phage_capsid"/>
    <property type="match status" value="1"/>
</dbReference>
<dbReference type="GO" id="GO:0006508">
    <property type="term" value="P:proteolysis"/>
    <property type="evidence" value="ECO:0007669"/>
    <property type="project" value="UniProtKB-KW"/>
</dbReference>
<dbReference type="OrthoDB" id="9786516at2"/>
<feature type="domain" description="Prohead serine protease" evidence="5">
    <location>
        <begin position="285"/>
        <end position="424"/>
    </location>
</feature>
<sequence length="818" mass="85971">MADPTSVPQQIEDEARALAQRLAEVAQSAVANALKAGAIVTVPDVVNSLQGLTETLPPALVAVIADALPGIADRAIELAQVEIAQARDESGQPYPPTARPTPGDFTGWASTAATALVAALVKAATDATTPADGKVASDTAGQVKAALDAVNAAAADAVTQVGPIGDTAAARAVGDSRMAVFRDNSDVVPELRFTAIEDSKTSQVCQHLDGATFSTTANGIPQPPIHPGCRSHLAAVMGIKRKAGATAKEIDRQDWAVYRRLQRQAAADQAQAEGRAVEHLEVRFAPAQGEPGTFTGYAATWGELDRHGTAFAPGAFSSSLAEHRARNSRLPMLWNHSPDQVIGSWDAVEEDGKGLKVAGRLVTETRAGAEAYALLKAGALNGLSVGFRRLRDQARPGGGRTITAADLAEISLVGIPSNASARVNEVRAAPNAGPDPVCAPDCHHHHHNREEAVMADETTAGTGQTETRQDPGAAQAAVEALAKRLDRLEARSARTGLGGGDASTDAAADLERRAFARYLRTGTAGMGADETRALRLSDDEAAGYLAPPDFQAEIDKDLTLFSPIRALATVRTTGRSEVNTLRRTSPAAATWVGEDDDRPETEVKYGQQSFQVKELATFVDCSLSLLEDAAVDVAAELASEFAEAFGVTESQAFVNGDGALKPMGFMADPNLSYTPGGDASAVKADGLIDLFHALKPAYRQNGVWLMNSTTLAAVRKLKDSQGRYLVDIGGMANAPSTLLLGRPVVEAVDMPDVAGGAFPIAFGDFGIGFSVYDRVALSIVRDDFTQRTKGRVRFHGRRRVAAGVRRPEAIRKLKIATS</sequence>